<sequence>MYRDVRFWIYFTRYYWKIFERVDSMSARYTHGSGAHQRDGRTQLFSTPHRQFSNTPPSRMGSPYDKTATNSAKYNEAYLSSLESQNNDEIDSIGKKVTLLKELGVKMGGEINKSLKINDEITDTMERGMVTLKNTWNKMIIMSQRAGISWRMWLLVFFIIFLWFSWVWLF</sequence>
<dbReference type="CDD" id="cd15853">
    <property type="entry name" value="SNARE_Bet1"/>
    <property type="match status" value="1"/>
</dbReference>
<evidence type="ECO:0000256" key="5">
    <source>
        <dbReference type="ARBA" id="ARBA00022989"/>
    </source>
</evidence>
<dbReference type="InParanoid" id="G8YGX5"/>
<name>G8YGX5_PICSO</name>
<keyword evidence="2" id="KW-0813">Transport</keyword>
<keyword evidence="4" id="KW-0653">Protein transport</keyword>
<keyword evidence="6" id="KW-0333">Golgi apparatus</keyword>
<gene>
    <name evidence="13" type="primary">Piso0_003004</name>
    <name evidence="12" type="ORF">GNLVRS01_PISO0G02778g</name>
    <name evidence="13" type="ORF">GNLVRS01_PISO0H02779g</name>
</gene>
<dbReference type="InterPro" id="IPR000727">
    <property type="entry name" value="T_SNARE_dom"/>
</dbReference>
<dbReference type="AlphaFoldDB" id="G8YGX5"/>
<evidence type="ECO:0000256" key="6">
    <source>
        <dbReference type="ARBA" id="ARBA00023034"/>
    </source>
</evidence>
<organism evidence="13 14">
    <name type="scientific">Pichia sorbitophila (strain ATCC MYA-4447 / BCRC 22081 / CBS 7064 / NBRC 10061 / NRRL Y-12695)</name>
    <name type="common">Hybrid yeast</name>
    <dbReference type="NCBI Taxonomy" id="559304"/>
    <lineage>
        <taxon>Eukaryota</taxon>
        <taxon>Fungi</taxon>
        <taxon>Dikarya</taxon>
        <taxon>Ascomycota</taxon>
        <taxon>Saccharomycotina</taxon>
        <taxon>Pichiomycetes</taxon>
        <taxon>Debaryomycetaceae</taxon>
        <taxon>Millerozyma</taxon>
    </lineage>
</organism>
<keyword evidence="3 10" id="KW-0812">Transmembrane</keyword>
<feature type="transmembrane region" description="Helical" evidence="10">
    <location>
        <begin position="148"/>
        <end position="169"/>
    </location>
</feature>
<comment type="subcellular location">
    <subcellularLocation>
        <location evidence="8">Endomembrane system</location>
        <topology evidence="8">Single-pass type IV membrane protein</topology>
    </subcellularLocation>
    <subcellularLocation>
        <location evidence="1">Golgi apparatus membrane</location>
    </subcellularLocation>
</comment>
<dbReference type="OrthoDB" id="261831at2759"/>
<evidence type="ECO:0000256" key="10">
    <source>
        <dbReference type="SAM" id="Phobius"/>
    </source>
</evidence>
<reference evidence="14" key="2">
    <citation type="journal article" date="2012" name="G3 (Bethesda)">
        <title>Pichia sorbitophila, an interspecies yeast hybrid reveals early steps of genome resolution following polyploidization.</title>
        <authorList>
            <person name="Leh Louis V."/>
            <person name="Despons L."/>
            <person name="Friedrich A."/>
            <person name="Martin T."/>
            <person name="Durrens P."/>
            <person name="Casaregola S."/>
            <person name="Neuveglise C."/>
            <person name="Fairhead C."/>
            <person name="Marck C."/>
            <person name="Cruz J.A."/>
            <person name="Straub M.L."/>
            <person name="Kugler V."/>
            <person name="Sacerdot C."/>
            <person name="Uzunov Z."/>
            <person name="Thierry A."/>
            <person name="Weiss S."/>
            <person name="Bleykasten C."/>
            <person name="De Montigny J."/>
            <person name="Jacques N."/>
            <person name="Jung P."/>
            <person name="Lemaire M."/>
            <person name="Mallet S."/>
            <person name="Morel G."/>
            <person name="Richard G.F."/>
            <person name="Sarkar A."/>
            <person name="Savel G."/>
            <person name="Schacherer J."/>
            <person name="Seret M.L."/>
            <person name="Talla E."/>
            <person name="Samson G."/>
            <person name="Jubin C."/>
            <person name="Poulain J."/>
            <person name="Vacherie B."/>
            <person name="Barbe V."/>
            <person name="Pelletier E."/>
            <person name="Sherman D.J."/>
            <person name="Westhof E."/>
            <person name="Weissenbach J."/>
            <person name="Baret P.V."/>
            <person name="Wincker P."/>
            <person name="Gaillardin C."/>
            <person name="Dujon B."/>
            <person name="Souciet J.L."/>
        </authorList>
    </citation>
    <scope>NUCLEOTIDE SEQUENCE [LARGE SCALE GENOMIC DNA]</scope>
    <source>
        <strain evidence="14">ATCC MYA-4447 / BCRC 22081 / CBS 7064 / NBRC 10061 / NRRL Y-12695</strain>
    </source>
</reference>
<dbReference type="FunCoup" id="G8YGX5">
    <property type="interactions" value="412"/>
</dbReference>
<dbReference type="eggNOG" id="KOG3385">
    <property type="taxonomic scope" value="Eukaryota"/>
</dbReference>
<dbReference type="PROSITE" id="PS50192">
    <property type="entry name" value="T_SNARE"/>
    <property type="match status" value="1"/>
</dbReference>
<dbReference type="GO" id="GO:0015031">
    <property type="term" value="P:protein transport"/>
    <property type="evidence" value="ECO:0007669"/>
    <property type="project" value="UniProtKB-KW"/>
</dbReference>
<evidence type="ECO:0000313" key="12">
    <source>
        <dbReference type="EMBL" id="CCE79912.1"/>
    </source>
</evidence>
<evidence type="ECO:0000256" key="1">
    <source>
        <dbReference type="ARBA" id="ARBA00004394"/>
    </source>
</evidence>
<evidence type="ECO:0000256" key="7">
    <source>
        <dbReference type="ARBA" id="ARBA00023136"/>
    </source>
</evidence>
<feature type="compositionally biased region" description="Polar residues" evidence="9">
    <location>
        <begin position="43"/>
        <end position="57"/>
    </location>
</feature>
<proteinExistence type="predicted"/>
<evidence type="ECO:0000256" key="3">
    <source>
        <dbReference type="ARBA" id="ARBA00022692"/>
    </source>
</evidence>
<evidence type="ECO:0000259" key="11">
    <source>
        <dbReference type="PROSITE" id="PS50192"/>
    </source>
</evidence>
<dbReference type="PANTHER" id="PTHR12791">
    <property type="entry name" value="GOLGI SNARE BET1-RELATED"/>
    <property type="match status" value="1"/>
</dbReference>
<keyword evidence="14" id="KW-1185">Reference proteome</keyword>
<dbReference type="GO" id="GO:0000139">
    <property type="term" value="C:Golgi membrane"/>
    <property type="evidence" value="ECO:0007669"/>
    <property type="project" value="UniProtKB-SubCell"/>
</dbReference>
<dbReference type="Proteomes" id="UP000005222">
    <property type="component" value="Chromosome G"/>
</dbReference>
<keyword evidence="5 10" id="KW-1133">Transmembrane helix</keyword>
<feature type="domain" description="T-SNARE coiled-coil homology" evidence="11">
    <location>
        <begin position="80"/>
        <end position="142"/>
    </location>
</feature>
<evidence type="ECO:0000256" key="2">
    <source>
        <dbReference type="ARBA" id="ARBA00022448"/>
    </source>
</evidence>
<evidence type="ECO:0000313" key="14">
    <source>
        <dbReference type="Proteomes" id="UP000005222"/>
    </source>
</evidence>
<evidence type="ECO:0000313" key="13">
    <source>
        <dbReference type="EMBL" id="CCE80677.1"/>
    </source>
</evidence>
<protein>
    <submittedName>
        <fullName evidence="13">Piso0_003004 protein</fullName>
    </submittedName>
</protein>
<dbReference type="HOGENOM" id="CLU_086133_1_1_1"/>
<dbReference type="SUPFAM" id="SSF58038">
    <property type="entry name" value="SNARE fusion complex"/>
    <property type="match status" value="1"/>
</dbReference>
<dbReference type="EMBL" id="FO082053">
    <property type="protein sequence ID" value="CCE79912.1"/>
    <property type="molecule type" value="Genomic_DNA"/>
</dbReference>
<evidence type="ECO:0000256" key="9">
    <source>
        <dbReference type="SAM" id="MobiDB-lite"/>
    </source>
</evidence>
<accession>G8YGX5</accession>
<keyword evidence="7 10" id="KW-0472">Membrane</keyword>
<dbReference type="InterPro" id="IPR039899">
    <property type="entry name" value="BET1_SNARE"/>
</dbReference>
<feature type="region of interest" description="Disordered" evidence="9">
    <location>
        <begin position="30"/>
        <end position="66"/>
    </location>
</feature>
<evidence type="ECO:0000256" key="4">
    <source>
        <dbReference type="ARBA" id="ARBA00022927"/>
    </source>
</evidence>
<dbReference type="STRING" id="559304.G8YGX5"/>
<dbReference type="EMBL" id="FO082052">
    <property type="protein sequence ID" value="CCE80677.1"/>
    <property type="molecule type" value="Genomic_DNA"/>
</dbReference>
<reference evidence="13" key="1">
    <citation type="submission" date="2011-10" db="EMBL/GenBank/DDBJ databases">
        <authorList>
            <person name="Genoscope - CEA"/>
        </authorList>
    </citation>
    <scope>NUCLEOTIDE SEQUENCE</scope>
</reference>
<evidence type="ECO:0000256" key="8">
    <source>
        <dbReference type="ARBA" id="ARBA00046280"/>
    </source>
</evidence>
<dbReference type="Proteomes" id="UP000005222">
    <property type="component" value="Chromosome H"/>
</dbReference>